<dbReference type="InterPro" id="IPR001073">
    <property type="entry name" value="C1q_dom"/>
</dbReference>
<keyword evidence="6" id="KW-1185">Reference proteome</keyword>
<dbReference type="PANTHER" id="PTHR22923:SF116">
    <property type="entry name" value="C1Q DOMAIN-CONTAINING PROTEIN"/>
    <property type="match status" value="1"/>
</dbReference>
<evidence type="ECO:0000259" key="4">
    <source>
        <dbReference type="PROSITE" id="PS50871"/>
    </source>
</evidence>
<evidence type="ECO:0000313" key="6">
    <source>
        <dbReference type="Proteomes" id="UP000507470"/>
    </source>
</evidence>
<dbReference type="Gene3D" id="2.60.120.40">
    <property type="match status" value="1"/>
</dbReference>
<dbReference type="PANTHER" id="PTHR22923">
    <property type="entry name" value="CEREBELLIN-RELATED"/>
    <property type="match status" value="1"/>
</dbReference>
<evidence type="ECO:0000313" key="5">
    <source>
        <dbReference type="EMBL" id="CAC5384212.1"/>
    </source>
</evidence>
<evidence type="ECO:0000256" key="1">
    <source>
        <dbReference type="ARBA" id="ARBA00004613"/>
    </source>
</evidence>
<gene>
    <name evidence="5" type="ORF">MCOR_19877</name>
</gene>
<organism evidence="5 6">
    <name type="scientific">Mytilus coruscus</name>
    <name type="common">Sea mussel</name>
    <dbReference type="NCBI Taxonomy" id="42192"/>
    <lineage>
        <taxon>Eukaryota</taxon>
        <taxon>Metazoa</taxon>
        <taxon>Spiralia</taxon>
        <taxon>Lophotrochozoa</taxon>
        <taxon>Mollusca</taxon>
        <taxon>Bivalvia</taxon>
        <taxon>Autobranchia</taxon>
        <taxon>Pteriomorphia</taxon>
        <taxon>Mytilida</taxon>
        <taxon>Mytiloidea</taxon>
        <taxon>Mytilidae</taxon>
        <taxon>Mytilinae</taxon>
        <taxon>Mytilus</taxon>
    </lineage>
</organism>
<keyword evidence="3" id="KW-0732">Signal</keyword>
<sequence length="262" mass="29915">MDYENRQLRLKIDVFELKQSRILNELHEVRRINRQLNKQVQKLTFANRTASHGVKHYSSDYNDKSNYQQTQGKEEIINTYQTDQQLKSIPPIFDQENYPGRKNIHRTEGMNIADSVSKRLLLNSPCTNIVAFSAILDHTVILGPLQVVKYNKILTNIGNAYDPHHGHAIVRTKGIYLVSVTGMNDGAKDIHLELVRNDDLIGTLYLGRNGWSAMSQTLVLSLDENDLIWVRVYNNNVYAGHSVVGSADQYFNSFSLLLMTPL</sequence>
<evidence type="ECO:0000256" key="3">
    <source>
        <dbReference type="ARBA" id="ARBA00022729"/>
    </source>
</evidence>
<dbReference type="SUPFAM" id="SSF49842">
    <property type="entry name" value="TNF-like"/>
    <property type="match status" value="1"/>
</dbReference>
<dbReference type="PRINTS" id="PR00007">
    <property type="entry name" value="COMPLEMNTC1Q"/>
</dbReference>
<dbReference type="GO" id="GO:0005576">
    <property type="term" value="C:extracellular region"/>
    <property type="evidence" value="ECO:0007669"/>
    <property type="project" value="UniProtKB-SubCell"/>
</dbReference>
<dbReference type="SMART" id="SM00110">
    <property type="entry name" value="C1Q"/>
    <property type="match status" value="1"/>
</dbReference>
<proteinExistence type="predicted"/>
<reference evidence="5 6" key="1">
    <citation type="submission" date="2020-06" db="EMBL/GenBank/DDBJ databases">
        <authorList>
            <person name="Li R."/>
            <person name="Bekaert M."/>
        </authorList>
    </citation>
    <scope>NUCLEOTIDE SEQUENCE [LARGE SCALE GENOMIC DNA]</scope>
    <source>
        <strain evidence="6">wild</strain>
    </source>
</reference>
<dbReference type="InterPro" id="IPR050822">
    <property type="entry name" value="Cerebellin_Synaptic_Org"/>
</dbReference>
<dbReference type="AlphaFoldDB" id="A0A6J8BKM3"/>
<comment type="subcellular location">
    <subcellularLocation>
        <location evidence="1">Secreted</location>
    </subcellularLocation>
</comment>
<dbReference type="OrthoDB" id="6157387at2759"/>
<accession>A0A6J8BKM3</accession>
<dbReference type="PROSITE" id="PS50871">
    <property type="entry name" value="C1Q"/>
    <property type="match status" value="1"/>
</dbReference>
<keyword evidence="2" id="KW-0964">Secreted</keyword>
<dbReference type="Pfam" id="PF00386">
    <property type="entry name" value="C1q"/>
    <property type="match status" value="1"/>
</dbReference>
<feature type="domain" description="C1q" evidence="4">
    <location>
        <begin position="125"/>
        <end position="262"/>
    </location>
</feature>
<evidence type="ECO:0000256" key="2">
    <source>
        <dbReference type="ARBA" id="ARBA00022525"/>
    </source>
</evidence>
<name>A0A6J8BKM3_MYTCO</name>
<protein>
    <submittedName>
        <fullName evidence="5">C1QL</fullName>
    </submittedName>
</protein>
<dbReference type="InterPro" id="IPR008983">
    <property type="entry name" value="Tumour_necrosis_fac-like_dom"/>
</dbReference>
<dbReference type="EMBL" id="CACVKT020003489">
    <property type="protein sequence ID" value="CAC5384212.1"/>
    <property type="molecule type" value="Genomic_DNA"/>
</dbReference>
<dbReference type="Proteomes" id="UP000507470">
    <property type="component" value="Unassembled WGS sequence"/>
</dbReference>